<gene>
    <name evidence="4" type="primary">LOC113791376</name>
</gene>
<dbReference type="AlphaFoldDB" id="A0A6P6XVR1"/>
<feature type="transmembrane region" description="Helical" evidence="2">
    <location>
        <begin position="9"/>
        <end position="31"/>
    </location>
</feature>
<protein>
    <submittedName>
        <fullName evidence="4">Uncharacterized protein LOC113791376</fullName>
    </submittedName>
</protein>
<keyword evidence="2" id="KW-0472">Membrane</keyword>
<feature type="compositionally biased region" description="Low complexity" evidence="1">
    <location>
        <begin position="250"/>
        <end position="259"/>
    </location>
</feature>
<dbReference type="InParanoid" id="A0A6P6XVR1"/>
<feature type="transmembrane region" description="Helical" evidence="2">
    <location>
        <begin position="148"/>
        <end position="171"/>
    </location>
</feature>
<evidence type="ECO:0000313" key="4">
    <source>
        <dbReference type="RefSeq" id="XP_027196946.1"/>
    </source>
</evidence>
<evidence type="ECO:0000313" key="3">
    <source>
        <dbReference type="Proteomes" id="UP000515146"/>
    </source>
</evidence>
<evidence type="ECO:0000256" key="1">
    <source>
        <dbReference type="SAM" id="MobiDB-lite"/>
    </source>
</evidence>
<name>A0A6P6XVR1_DERPT</name>
<feature type="transmembrane region" description="Helical" evidence="2">
    <location>
        <begin position="354"/>
        <end position="371"/>
    </location>
</feature>
<evidence type="ECO:0000256" key="2">
    <source>
        <dbReference type="SAM" id="Phobius"/>
    </source>
</evidence>
<dbReference type="RefSeq" id="XP_027196946.1">
    <property type="nucleotide sequence ID" value="XM_027341145.1"/>
</dbReference>
<sequence>MDYRFYSKLLLRFVVMIITMNKWCIANSFIVHGSQNNQTEWVRYPYKSVYGLPNSLNCSESITDRFYECEKSSHDSWKISVDEYFYETKKFCCFIWQTMNCELIVAAECNEQYSKKIESNTRDTFKKVCDQVIGTNYGWHCWFTENRIVWAGIIAGAILLFITVVCVFVGLKIHNNNKIKQLQKDPIPQKIPFPDKIIIPKYGKSEIGNMDSFLKNVDRLKAFTPEQLTEAMIKSKLIYPSPTSQSTILSPQQSITQPSTPTPTSAPVPAPTPTITPTSAPAPSPTITPTPSLASIKSSLSLSESTKIKDISQDITDSILQINIDPNTNTKLLFLSITIYSIRMIELFFMDYRFYSKLLMIIVIIITVNNVRMANSDNSFILHGRQNNQTGWDIVQYPYKSVYGLPKALKCVESIRDRFYECEKSFHRKWEIAVDEYFYETKKFCCFVLETMNCESDAAKNCNEEYSKKIESNTLDTFKKVCDQVIGSNYRWHCWWTEERKVWAGIISGVILLFVAAYCVFVGLKIHKHMKDRKLEALIIPKTRVNPNKGKTTVDKLKNIQKIMKNLKPEELKRAMDEAKLTSISPTTTTTTKSPITPKTVSSTTTTKLPITPKTVSPTTTNIDKNYINQRYKILSDKIANYSQKVAELHSDKFLRHYNKLNNQIVDYSQKLNTLLDHNISSLK</sequence>
<keyword evidence="3" id="KW-1185">Reference proteome</keyword>
<organism evidence="3 4">
    <name type="scientific">Dermatophagoides pteronyssinus</name>
    <name type="common">European house dust mite</name>
    <dbReference type="NCBI Taxonomy" id="6956"/>
    <lineage>
        <taxon>Eukaryota</taxon>
        <taxon>Metazoa</taxon>
        <taxon>Ecdysozoa</taxon>
        <taxon>Arthropoda</taxon>
        <taxon>Chelicerata</taxon>
        <taxon>Arachnida</taxon>
        <taxon>Acari</taxon>
        <taxon>Acariformes</taxon>
        <taxon>Sarcoptiformes</taxon>
        <taxon>Astigmata</taxon>
        <taxon>Psoroptidia</taxon>
        <taxon>Analgoidea</taxon>
        <taxon>Pyroglyphidae</taxon>
        <taxon>Dermatophagoidinae</taxon>
        <taxon>Dermatophagoides</taxon>
    </lineage>
</organism>
<feature type="compositionally biased region" description="Pro residues" evidence="1">
    <location>
        <begin position="260"/>
        <end position="288"/>
    </location>
</feature>
<feature type="region of interest" description="Disordered" evidence="1">
    <location>
        <begin position="244"/>
        <end position="288"/>
    </location>
</feature>
<proteinExistence type="predicted"/>
<accession>A0A6P6XVR1</accession>
<reference evidence="4" key="1">
    <citation type="submission" date="2025-08" db="UniProtKB">
        <authorList>
            <consortium name="RefSeq"/>
        </authorList>
    </citation>
    <scope>IDENTIFICATION</scope>
    <source>
        <strain evidence="4">Airmid</strain>
    </source>
</reference>
<feature type="transmembrane region" description="Helical" evidence="2">
    <location>
        <begin position="502"/>
        <end position="524"/>
    </location>
</feature>
<feature type="region of interest" description="Disordered" evidence="1">
    <location>
        <begin position="586"/>
        <end position="613"/>
    </location>
</feature>
<keyword evidence="2" id="KW-0812">Transmembrane</keyword>
<dbReference type="Proteomes" id="UP000515146">
    <property type="component" value="Unplaced"/>
</dbReference>
<keyword evidence="2" id="KW-1133">Transmembrane helix</keyword>
<dbReference type="KEGG" id="dpte:113791376"/>